<reference evidence="3" key="2">
    <citation type="submission" date="2025-05" db="UniProtKB">
        <authorList>
            <consortium name="EnsemblMetazoa"/>
        </authorList>
    </citation>
    <scope>IDENTIFICATION</scope>
    <source>
        <strain evidence="3">Foshan</strain>
    </source>
</reference>
<dbReference type="InterPro" id="IPR001584">
    <property type="entry name" value="Integrase_cat-core"/>
</dbReference>
<evidence type="ECO:0000256" key="1">
    <source>
        <dbReference type="SAM" id="MobiDB-lite"/>
    </source>
</evidence>
<dbReference type="PROSITE" id="PS50994">
    <property type="entry name" value="INTEGRASE"/>
    <property type="match status" value="1"/>
</dbReference>
<proteinExistence type="predicted"/>
<feature type="compositionally biased region" description="Polar residues" evidence="1">
    <location>
        <begin position="282"/>
        <end position="294"/>
    </location>
</feature>
<reference evidence="4" key="1">
    <citation type="journal article" date="2015" name="Proc. Natl. Acad. Sci. U.S.A.">
        <title>Genome sequence of the Asian Tiger mosquito, Aedes albopictus, reveals insights into its biology, genetics, and evolution.</title>
        <authorList>
            <person name="Chen X.G."/>
            <person name="Jiang X."/>
            <person name="Gu J."/>
            <person name="Xu M."/>
            <person name="Wu Y."/>
            <person name="Deng Y."/>
            <person name="Zhang C."/>
            <person name="Bonizzoni M."/>
            <person name="Dermauw W."/>
            <person name="Vontas J."/>
            <person name="Armbruster P."/>
            <person name="Huang X."/>
            <person name="Yang Y."/>
            <person name="Zhang H."/>
            <person name="He W."/>
            <person name="Peng H."/>
            <person name="Liu Y."/>
            <person name="Wu K."/>
            <person name="Chen J."/>
            <person name="Lirakis M."/>
            <person name="Topalis P."/>
            <person name="Van Leeuwen T."/>
            <person name="Hall A.B."/>
            <person name="Jiang X."/>
            <person name="Thorpe C."/>
            <person name="Mueller R.L."/>
            <person name="Sun C."/>
            <person name="Waterhouse R.M."/>
            <person name="Yan G."/>
            <person name="Tu Z.J."/>
            <person name="Fang X."/>
            <person name="James A.A."/>
        </authorList>
    </citation>
    <scope>NUCLEOTIDE SEQUENCE [LARGE SCALE GENOMIC DNA]</scope>
    <source>
        <strain evidence="4">Foshan</strain>
    </source>
</reference>
<organism evidence="3 4">
    <name type="scientific">Aedes albopictus</name>
    <name type="common">Asian tiger mosquito</name>
    <name type="synonym">Stegomyia albopicta</name>
    <dbReference type="NCBI Taxonomy" id="7160"/>
    <lineage>
        <taxon>Eukaryota</taxon>
        <taxon>Metazoa</taxon>
        <taxon>Ecdysozoa</taxon>
        <taxon>Arthropoda</taxon>
        <taxon>Hexapoda</taxon>
        <taxon>Insecta</taxon>
        <taxon>Pterygota</taxon>
        <taxon>Neoptera</taxon>
        <taxon>Endopterygota</taxon>
        <taxon>Diptera</taxon>
        <taxon>Nematocera</taxon>
        <taxon>Culicoidea</taxon>
        <taxon>Culicidae</taxon>
        <taxon>Culicinae</taxon>
        <taxon>Aedini</taxon>
        <taxon>Aedes</taxon>
        <taxon>Stegomyia</taxon>
    </lineage>
</organism>
<dbReference type="RefSeq" id="XP_062714150.1">
    <property type="nucleotide sequence ID" value="XM_062858166.1"/>
</dbReference>
<protein>
    <recommendedName>
        <fullName evidence="2">Integrase catalytic domain-containing protein</fullName>
    </recommendedName>
</protein>
<keyword evidence="4" id="KW-1185">Reference proteome</keyword>
<dbReference type="SUPFAM" id="SSF53098">
    <property type="entry name" value="Ribonuclease H-like"/>
    <property type="match status" value="1"/>
</dbReference>
<name>A0ABM1ZJ83_AEDAL</name>
<feature type="domain" description="Integrase catalytic" evidence="2">
    <location>
        <begin position="2"/>
        <end position="158"/>
    </location>
</feature>
<dbReference type="InterPro" id="IPR036397">
    <property type="entry name" value="RNaseH_sf"/>
</dbReference>
<dbReference type="InterPro" id="IPR012337">
    <property type="entry name" value="RNaseH-like_sf"/>
</dbReference>
<feature type="region of interest" description="Disordered" evidence="1">
    <location>
        <begin position="186"/>
        <end position="205"/>
    </location>
</feature>
<dbReference type="InterPro" id="IPR050951">
    <property type="entry name" value="Retrovirus_Pol_polyprotein"/>
</dbReference>
<dbReference type="PANTHER" id="PTHR37984">
    <property type="entry name" value="PROTEIN CBG26694"/>
    <property type="match status" value="1"/>
</dbReference>
<evidence type="ECO:0000313" key="3">
    <source>
        <dbReference type="EnsemblMetazoa" id="AALFPA23_019006.P27958"/>
    </source>
</evidence>
<feature type="region of interest" description="Disordered" evidence="1">
    <location>
        <begin position="229"/>
        <end position="306"/>
    </location>
</feature>
<sequence length="336" mass="38857">MRKEMPTGPWEDIAIDFLGPLPEGQHLFVVVDSYSRYLEVCETTNTECKETIQHLLEIFGRYGVPSLIKADNGPQFSSEEFKRFCQEYGIQLVNTIPYWPQMNGQVERQNRSILKRLRIAQELGKDWRKELREFLLVYHSTNHSTTGEAPSKLMFGRRIKGRLPRVPASINDESVRDFDNLQKAKGKLYSDKKRHAEHSDIQEGDRVLVKRMKKDHKLQTEFQVIHKKGSDTTVRSSLSGKEFRRNVTHLKKVPDSNDKTSDDKDDERVQNNEHQLMEENAQHSTTNAGSLPQTEDSRGKRKRREPVRYDDYVPYYVEEAIGGVVASGSTDMDKTL</sequence>
<dbReference type="EnsemblMetazoa" id="AALFPA23_019006.R27958">
    <property type="protein sequence ID" value="AALFPA23_019006.P27958"/>
    <property type="gene ID" value="AALFPA23_019006"/>
</dbReference>
<dbReference type="Proteomes" id="UP000069940">
    <property type="component" value="Unassembled WGS sequence"/>
</dbReference>
<feature type="compositionally biased region" description="Basic and acidic residues" evidence="1">
    <location>
        <begin position="252"/>
        <end position="281"/>
    </location>
</feature>
<dbReference type="Gene3D" id="3.30.420.10">
    <property type="entry name" value="Ribonuclease H-like superfamily/Ribonuclease H"/>
    <property type="match status" value="1"/>
</dbReference>
<dbReference type="Pfam" id="PF00665">
    <property type="entry name" value="rve"/>
    <property type="match status" value="1"/>
</dbReference>
<evidence type="ECO:0000313" key="4">
    <source>
        <dbReference type="Proteomes" id="UP000069940"/>
    </source>
</evidence>
<evidence type="ECO:0000259" key="2">
    <source>
        <dbReference type="PROSITE" id="PS50994"/>
    </source>
</evidence>
<dbReference type="GeneID" id="134290933"/>
<dbReference type="PANTHER" id="PTHR37984:SF11">
    <property type="entry name" value="INTEGRASE CATALYTIC DOMAIN-CONTAINING PROTEIN"/>
    <property type="match status" value="1"/>
</dbReference>
<accession>A0ABM1ZJ83</accession>